<evidence type="ECO:0000256" key="3">
    <source>
        <dbReference type="ARBA" id="ARBA00022475"/>
    </source>
</evidence>
<feature type="domain" description="MrpA C-terminal/MbhD" evidence="9">
    <location>
        <begin position="11"/>
        <end position="75"/>
    </location>
</feature>
<accession>A0A095XV26</accession>
<feature type="transmembrane region" description="Helical" evidence="7">
    <location>
        <begin position="229"/>
        <end position="246"/>
    </location>
</feature>
<dbReference type="InterPro" id="IPR025383">
    <property type="entry name" value="MrpA_C/MbhD"/>
</dbReference>
<comment type="similarity">
    <text evidence="2">Belongs to the CPA3 antiporters (TC 2.A.63) subunit B family.</text>
</comment>
<evidence type="ECO:0000259" key="10">
    <source>
        <dbReference type="Pfam" id="PF20501"/>
    </source>
</evidence>
<feature type="transmembrane region" description="Helical" evidence="7">
    <location>
        <begin position="258"/>
        <end position="282"/>
    </location>
</feature>
<proteinExistence type="inferred from homology"/>
<keyword evidence="5 7" id="KW-1133">Transmembrane helix</keyword>
<keyword evidence="6 7" id="KW-0472">Membrane</keyword>
<dbReference type="Proteomes" id="UP000029640">
    <property type="component" value="Unassembled WGS sequence"/>
</dbReference>
<dbReference type="GO" id="GO:0005886">
    <property type="term" value="C:plasma membrane"/>
    <property type="evidence" value="ECO:0007669"/>
    <property type="project" value="UniProtKB-SubCell"/>
</dbReference>
<dbReference type="STRING" id="1265313.HRUBRA_01920"/>
<dbReference type="RefSeq" id="WP_035513500.1">
    <property type="nucleotide sequence ID" value="NZ_KN234745.1"/>
</dbReference>
<feature type="domain" description="MrpA C-terminal/MbhE" evidence="10">
    <location>
        <begin position="118"/>
        <end position="172"/>
    </location>
</feature>
<feature type="transmembrane region" description="Helical" evidence="7">
    <location>
        <begin position="158"/>
        <end position="176"/>
    </location>
</feature>
<dbReference type="Pfam" id="PF20501">
    <property type="entry name" value="MbhE"/>
    <property type="match status" value="1"/>
</dbReference>
<dbReference type="PANTHER" id="PTHR33932">
    <property type="entry name" value="NA(+)/H(+) ANTIPORTER SUBUNIT B"/>
    <property type="match status" value="1"/>
</dbReference>
<evidence type="ECO:0000256" key="6">
    <source>
        <dbReference type="ARBA" id="ARBA00023136"/>
    </source>
</evidence>
<evidence type="ECO:0000259" key="8">
    <source>
        <dbReference type="Pfam" id="PF04039"/>
    </source>
</evidence>
<dbReference type="NCBIfam" id="NF009161">
    <property type="entry name" value="PRK12507.1"/>
    <property type="match status" value="1"/>
</dbReference>
<keyword evidence="3" id="KW-1003">Cell membrane</keyword>
<dbReference type="eggNOG" id="COG2111">
    <property type="taxonomic scope" value="Bacteria"/>
</dbReference>
<feature type="transmembrane region" description="Helical" evidence="7">
    <location>
        <begin position="54"/>
        <end position="75"/>
    </location>
</feature>
<reference evidence="11 12" key="1">
    <citation type="journal article" date="2014" name="Genome Announc.">
        <title>Genome Sequence of Gammaproteobacterial Pseudohaliea rubra Type Strain DSM 19751, Isolated from Coastal Seawater of the Mediterranean Sea.</title>
        <authorList>
            <person name="Spring S."/>
            <person name="Fiebig A."/>
            <person name="Riedel T."/>
            <person name="Goker M."/>
            <person name="Klenk H.P."/>
        </authorList>
    </citation>
    <scope>NUCLEOTIDE SEQUENCE [LARGE SCALE GENOMIC DNA]</scope>
    <source>
        <strain evidence="11 12">DSM 19751</strain>
    </source>
</reference>
<feature type="domain" description="Na+/H+ antiporter MnhB subunit-related protein" evidence="8">
    <location>
        <begin position="198"/>
        <end position="319"/>
    </location>
</feature>
<comment type="subcellular location">
    <subcellularLocation>
        <location evidence="1">Cell membrane</location>
        <topology evidence="1">Multi-pass membrane protein</topology>
    </subcellularLocation>
</comment>
<organism evidence="11 12">
    <name type="scientific">Pseudohaliea rubra DSM 19751</name>
    <dbReference type="NCBI Taxonomy" id="1265313"/>
    <lineage>
        <taxon>Bacteria</taxon>
        <taxon>Pseudomonadati</taxon>
        <taxon>Pseudomonadota</taxon>
        <taxon>Gammaproteobacteria</taxon>
        <taxon>Cellvibrionales</taxon>
        <taxon>Halieaceae</taxon>
        <taxon>Pseudohaliea</taxon>
    </lineage>
</organism>
<dbReference type="InterPro" id="IPR046806">
    <property type="entry name" value="MrpA_C/MbhE"/>
</dbReference>
<feature type="transmembrane region" description="Helical" evidence="7">
    <location>
        <begin position="29"/>
        <end position="47"/>
    </location>
</feature>
<dbReference type="AlphaFoldDB" id="A0A095XV26"/>
<feature type="transmembrane region" description="Helical" evidence="7">
    <location>
        <begin position="197"/>
        <end position="217"/>
    </location>
</feature>
<gene>
    <name evidence="11" type="ORF">HRUBRA_01920</name>
</gene>
<dbReference type="PANTHER" id="PTHR33932:SF4">
    <property type="entry name" value="NA(+)_H(+) ANTIPORTER SUBUNIT B"/>
    <property type="match status" value="1"/>
</dbReference>
<dbReference type="InterPro" id="IPR007182">
    <property type="entry name" value="MnhB"/>
</dbReference>
<keyword evidence="12" id="KW-1185">Reference proteome</keyword>
<keyword evidence="4 7" id="KW-0812">Transmembrane</keyword>
<evidence type="ECO:0000256" key="2">
    <source>
        <dbReference type="ARBA" id="ARBA00009425"/>
    </source>
</evidence>
<evidence type="ECO:0000313" key="11">
    <source>
        <dbReference type="EMBL" id="KGE03541.1"/>
    </source>
</evidence>
<evidence type="ECO:0000313" key="12">
    <source>
        <dbReference type="Proteomes" id="UP000029640"/>
    </source>
</evidence>
<dbReference type="HOGENOM" id="CLU_069132_3_0_6"/>
<feature type="transmembrane region" description="Helical" evidence="7">
    <location>
        <begin position="87"/>
        <end position="106"/>
    </location>
</feature>
<dbReference type="InterPro" id="IPR042106">
    <property type="entry name" value="Nuo/plastoQ_OxRdtase_6_NuoJ"/>
</dbReference>
<dbReference type="NCBIfam" id="NF009162">
    <property type="entry name" value="PRK12508.1"/>
    <property type="match status" value="1"/>
</dbReference>
<dbReference type="Gene3D" id="1.20.120.1200">
    <property type="entry name" value="NADH-ubiquinone/plastoquinone oxidoreductase chain 6, subunit NuoJ"/>
    <property type="match status" value="1"/>
</dbReference>
<evidence type="ECO:0000256" key="4">
    <source>
        <dbReference type="ARBA" id="ARBA00022692"/>
    </source>
</evidence>
<evidence type="ECO:0000259" key="9">
    <source>
        <dbReference type="Pfam" id="PF13244"/>
    </source>
</evidence>
<name>A0A095XV26_9GAMM</name>
<dbReference type="OrthoDB" id="2085045at2"/>
<sequence>MTLIFGVFLLILLVIVALAIVRSEDLFAAVMLSGIFSLLMAVNFFLLDAADVALTEAAVGAGVATVLFLGALALTGKEEARHTVSPGGRWLALGVSFATASLLFYASLENPHIGDGSAPVHQHVAPWYLANTLPLIDIPNVVTAVLGSFRGFDTLGEVFVVFTAGIGVMSILGVRHSLVELSGAELDARQRSLRHHLIPRIVGRGMVPLIMLFALYVQFHGEYSPGGGFQAGAIAAAAIILYSLLEGDDRGRELLPEWLLRLMVAGGALLYGGVGLACVLLGGNFLDYSVLATVPSAGQHLGLLLIELGVGITVTGVLISVFHAFARRASR</sequence>
<dbReference type="Pfam" id="PF13244">
    <property type="entry name" value="MbhD"/>
    <property type="match status" value="1"/>
</dbReference>
<dbReference type="EMBL" id="AUVB01000054">
    <property type="protein sequence ID" value="KGE03541.1"/>
    <property type="molecule type" value="Genomic_DNA"/>
</dbReference>
<dbReference type="InterPro" id="IPR050622">
    <property type="entry name" value="CPA3_antiporter_subunitB"/>
</dbReference>
<comment type="caution">
    <text evidence="11">The sequence shown here is derived from an EMBL/GenBank/DDBJ whole genome shotgun (WGS) entry which is preliminary data.</text>
</comment>
<evidence type="ECO:0000256" key="5">
    <source>
        <dbReference type="ARBA" id="ARBA00022989"/>
    </source>
</evidence>
<dbReference type="Pfam" id="PF04039">
    <property type="entry name" value="MnhB"/>
    <property type="match status" value="1"/>
</dbReference>
<feature type="transmembrane region" description="Helical" evidence="7">
    <location>
        <begin position="302"/>
        <end position="326"/>
    </location>
</feature>
<protein>
    <submittedName>
        <fullName evidence="11">PH adaptation potassium efflux system protein B1, sodium-potassium/hydrogen antiporter subunit B1</fullName>
    </submittedName>
</protein>
<evidence type="ECO:0000256" key="1">
    <source>
        <dbReference type="ARBA" id="ARBA00004651"/>
    </source>
</evidence>
<evidence type="ECO:0000256" key="7">
    <source>
        <dbReference type="SAM" id="Phobius"/>
    </source>
</evidence>
<dbReference type="NCBIfam" id="NF009159">
    <property type="entry name" value="PRK12504.1"/>
    <property type="match status" value="1"/>
</dbReference>